<reference evidence="1" key="1">
    <citation type="journal article" date="2020" name="Nature">
        <title>Giant virus diversity and host interactions through global metagenomics.</title>
        <authorList>
            <person name="Schulz F."/>
            <person name="Roux S."/>
            <person name="Paez-Espino D."/>
            <person name="Jungbluth S."/>
            <person name="Walsh D.A."/>
            <person name="Denef V.J."/>
            <person name="McMahon K.D."/>
            <person name="Konstantinidis K.T."/>
            <person name="Eloe-Fadrosh E.A."/>
            <person name="Kyrpides N.C."/>
            <person name="Woyke T."/>
        </authorList>
    </citation>
    <scope>NUCLEOTIDE SEQUENCE</scope>
    <source>
        <strain evidence="1">GVMAG-M-3300023179-138</strain>
    </source>
</reference>
<dbReference type="AlphaFoldDB" id="A0A6C0E6N5"/>
<sequence length="270" mass="29559">MGSIYKLTCAGRSYVGQTRDTKMKGGRPYAYGIMGRWNDHVSCVSGTPLGLAIQEHGPDAFTVETLEAGVPEEHLDEREAHWIAELNTLVPHGYNKMRHGRCRHRDTSSLSAFYAPRTTGVRLRQIKRHGVPHLIYAYLTQENGDEVRVCFGQGDGSTYTSAVSAATQFLAEFASVPIDADPRILNPDATEYDTKLARFDGVYVARIRVAKFNTLAAVYVGDARICFGGKHSTYEQAVIKALAFAHALQQKHPGVTIINDATKSATGGCP</sequence>
<organism evidence="1">
    <name type="scientific">viral metagenome</name>
    <dbReference type="NCBI Taxonomy" id="1070528"/>
    <lineage>
        <taxon>unclassified sequences</taxon>
        <taxon>metagenomes</taxon>
        <taxon>organismal metagenomes</taxon>
    </lineage>
</organism>
<evidence type="ECO:0000313" key="1">
    <source>
        <dbReference type="EMBL" id="QHT24382.1"/>
    </source>
</evidence>
<evidence type="ECO:0008006" key="2">
    <source>
        <dbReference type="Google" id="ProtNLM"/>
    </source>
</evidence>
<dbReference type="CDD" id="cd10443">
    <property type="entry name" value="GIY-YIG_HE_Tlr8p_PBC-V_like"/>
    <property type="match status" value="1"/>
</dbReference>
<accession>A0A6C0E6N5</accession>
<dbReference type="InterPro" id="IPR035901">
    <property type="entry name" value="GIY-YIG_endonuc_sf"/>
</dbReference>
<dbReference type="EMBL" id="MN739744">
    <property type="protein sequence ID" value="QHT24382.1"/>
    <property type="molecule type" value="Genomic_DNA"/>
</dbReference>
<dbReference type="Gene3D" id="3.40.1440.10">
    <property type="entry name" value="GIY-YIG endonuclease"/>
    <property type="match status" value="1"/>
</dbReference>
<name>A0A6C0E6N5_9ZZZZ</name>
<proteinExistence type="predicted"/>
<protein>
    <recommendedName>
        <fullName evidence="2">GIY-YIG domain-containing protein</fullName>
    </recommendedName>
</protein>